<feature type="transmembrane region" description="Helical" evidence="6">
    <location>
        <begin position="282"/>
        <end position="300"/>
    </location>
</feature>
<sequence>MCDSGSMGALQEKKRALGFGACAVASSLWGCGFFFGKIALAEMGFGHMVLYRFLFAMVALVPLLVTHRPGLNRKEWGVLLVASFLGVPLQFLIQFHGLELTTVSHASLMVGTMPVILAVGATLFAHERMDAIGWWALAASTTGAALIALGGKHHAGAGEASLAGDLLVVVSLGIALFWILLNKRLMERHSAVVVTAYGLMLGTLMLIAWVPVRYGMPPVAGVSLKAWLALAASGILCTATTTLLWNWGMTQVPASQAGVLLNMEPLIGSLLGVLVLRERLGPSAWVGGGLILAAAFTLTTRSTTRVREQLPVT</sequence>
<feature type="transmembrane region" description="Helical" evidence="6">
    <location>
        <begin position="193"/>
        <end position="212"/>
    </location>
</feature>
<keyword evidence="2" id="KW-1003">Cell membrane</keyword>
<keyword evidence="3 6" id="KW-0812">Transmembrane</keyword>
<comment type="subcellular location">
    <subcellularLocation>
        <location evidence="1">Cell membrane</location>
        <topology evidence="1">Multi-pass membrane protein</topology>
    </subcellularLocation>
</comment>
<dbReference type="Gene3D" id="1.10.3730.20">
    <property type="match status" value="1"/>
</dbReference>
<feature type="transmembrane region" description="Helical" evidence="6">
    <location>
        <begin position="16"/>
        <end position="36"/>
    </location>
</feature>
<evidence type="ECO:0000256" key="2">
    <source>
        <dbReference type="ARBA" id="ARBA00022475"/>
    </source>
</evidence>
<evidence type="ECO:0000256" key="4">
    <source>
        <dbReference type="ARBA" id="ARBA00022989"/>
    </source>
</evidence>
<evidence type="ECO:0000256" key="1">
    <source>
        <dbReference type="ARBA" id="ARBA00004651"/>
    </source>
</evidence>
<dbReference type="Pfam" id="PF00892">
    <property type="entry name" value="EamA"/>
    <property type="match status" value="2"/>
</dbReference>
<gene>
    <name evidence="8" type="ORF">EDE15_1734</name>
</gene>
<dbReference type="InterPro" id="IPR000620">
    <property type="entry name" value="EamA_dom"/>
</dbReference>
<dbReference type="SUPFAM" id="SSF103481">
    <property type="entry name" value="Multidrug resistance efflux transporter EmrE"/>
    <property type="match status" value="2"/>
</dbReference>
<name>A0A428MHM0_9BACT</name>
<evidence type="ECO:0000313" key="9">
    <source>
        <dbReference type="Proteomes" id="UP000269669"/>
    </source>
</evidence>
<dbReference type="InterPro" id="IPR051258">
    <property type="entry name" value="Diverse_Substrate_Transporter"/>
</dbReference>
<feature type="transmembrane region" description="Helical" evidence="6">
    <location>
        <begin position="162"/>
        <end position="181"/>
    </location>
</feature>
<feature type="transmembrane region" description="Helical" evidence="6">
    <location>
        <begin position="257"/>
        <end position="276"/>
    </location>
</feature>
<keyword evidence="4 6" id="KW-1133">Transmembrane helix</keyword>
<comment type="caution">
    <text evidence="8">The sequence shown here is derived from an EMBL/GenBank/DDBJ whole genome shotgun (WGS) entry which is preliminary data.</text>
</comment>
<keyword evidence="9" id="KW-1185">Reference proteome</keyword>
<feature type="domain" description="EamA" evidence="7">
    <location>
        <begin position="163"/>
        <end position="299"/>
    </location>
</feature>
<feature type="transmembrane region" description="Helical" evidence="6">
    <location>
        <begin position="77"/>
        <end position="97"/>
    </location>
</feature>
<dbReference type="PANTHER" id="PTHR42920">
    <property type="entry name" value="OS03G0707200 PROTEIN-RELATED"/>
    <property type="match status" value="1"/>
</dbReference>
<feature type="domain" description="EamA" evidence="7">
    <location>
        <begin position="21"/>
        <end position="148"/>
    </location>
</feature>
<evidence type="ECO:0000259" key="7">
    <source>
        <dbReference type="Pfam" id="PF00892"/>
    </source>
</evidence>
<dbReference type="Proteomes" id="UP000269669">
    <property type="component" value="Unassembled WGS sequence"/>
</dbReference>
<evidence type="ECO:0000256" key="6">
    <source>
        <dbReference type="SAM" id="Phobius"/>
    </source>
</evidence>
<dbReference type="AlphaFoldDB" id="A0A428MHM0"/>
<organism evidence="8 9">
    <name type="scientific">Edaphobacter aggregans</name>
    <dbReference type="NCBI Taxonomy" id="570835"/>
    <lineage>
        <taxon>Bacteria</taxon>
        <taxon>Pseudomonadati</taxon>
        <taxon>Acidobacteriota</taxon>
        <taxon>Terriglobia</taxon>
        <taxon>Terriglobales</taxon>
        <taxon>Acidobacteriaceae</taxon>
        <taxon>Edaphobacter</taxon>
    </lineage>
</organism>
<feature type="transmembrane region" description="Helical" evidence="6">
    <location>
        <begin position="103"/>
        <end position="125"/>
    </location>
</feature>
<evidence type="ECO:0000313" key="8">
    <source>
        <dbReference type="EMBL" id="RSL16223.1"/>
    </source>
</evidence>
<dbReference type="PANTHER" id="PTHR42920:SF5">
    <property type="entry name" value="EAMA DOMAIN-CONTAINING PROTEIN"/>
    <property type="match status" value="1"/>
</dbReference>
<protein>
    <submittedName>
        <fullName evidence="8">EamA domain-containing membrane protein RarD</fullName>
    </submittedName>
</protein>
<evidence type="ECO:0000256" key="5">
    <source>
        <dbReference type="ARBA" id="ARBA00023136"/>
    </source>
</evidence>
<keyword evidence="5 6" id="KW-0472">Membrane</keyword>
<evidence type="ECO:0000256" key="3">
    <source>
        <dbReference type="ARBA" id="ARBA00022692"/>
    </source>
</evidence>
<dbReference type="GO" id="GO:0005886">
    <property type="term" value="C:plasma membrane"/>
    <property type="evidence" value="ECO:0007669"/>
    <property type="project" value="UniProtKB-SubCell"/>
</dbReference>
<feature type="transmembrane region" description="Helical" evidence="6">
    <location>
        <begin position="132"/>
        <end position="150"/>
    </location>
</feature>
<feature type="transmembrane region" description="Helical" evidence="6">
    <location>
        <begin position="48"/>
        <end position="65"/>
    </location>
</feature>
<proteinExistence type="predicted"/>
<reference evidence="8 9" key="1">
    <citation type="submission" date="2018-12" db="EMBL/GenBank/DDBJ databases">
        <title>Sequencing of bacterial isolates from soil warming experiment in Harvard Forest, Massachusetts, USA.</title>
        <authorList>
            <person name="Deangelis K."/>
        </authorList>
    </citation>
    <scope>NUCLEOTIDE SEQUENCE [LARGE SCALE GENOMIC DNA]</scope>
    <source>
        <strain evidence="8 9">EB153</strain>
    </source>
</reference>
<accession>A0A428MHM0</accession>
<dbReference type="InterPro" id="IPR037185">
    <property type="entry name" value="EmrE-like"/>
</dbReference>
<feature type="transmembrane region" description="Helical" evidence="6">
    <location>
        <begin position="224"/>
        <end position="245"/>
    </location>
</feature>
<dbReference type="EMBL" id="RSDW01000001">
    <property type="protein sequence ID" value="RSL16223.1"/>
    <property type="molecule type" value="Genomic_DNA"/>
</dbReference>